<dbReference type="AlphaFoldDB" id="A0A409WKZ1"/>
<keyword evidence="3" id="KW-1185">Reference proteome</keyword>
<dbReference type="Proteomes" id="UP000283269">
    <property type="component" value="Unassembled WGS sequence"/>
</dbReference>
<evidence type="ECO:0000313" key="3">
    <source>
        <dbReference type="Proteomes" id="UP000283269"/>
    </source>
</evidence>
<reference evidence="2 3" key="1">
    <citation type="journal article" date="2018" name="Evol. Lett.">
        <title>Horizontal gene cluster transfer increased hallucinogenic mushroom diversity.</title>
        <authorList>
            <person name="Reynolds H.T."/>
            <person name="Vijayakumar V."/>
            <person name="Gluck-Thaler E."/>
            <person name="Korotkin H.B."/>
            <person name="Matheny P.B."/>
            <person name="Slot J.C."/>
        </authorList>
    </citation>
    <scope>NUCLEOTIDE SEQUENCE [LARGE SCALE GENOMIC DNA]</scope>
    <source>
        <strain evidence="2 3">2631</strain>
    </source>
</reference>
<evidence type="ECO:0000256" key="1">
    <source>
        <dbReference type="SAM" id="MobiDB-lite"/>
    </source>
</evidence>
<feature type="region of interest" description="Disordered" evidence="1">
    <location>
        <begin position="1"/>
        <end position="140"/>
    </location>
</feature>
<proteinExistence type="predicted"/>
<dbReference type="OrthoDB" id="3032640at2759"/>
<dbReference type="InParanoid" id="A0A409WKZ1"/>
<sequence>MSARAAPSPRLLQPYSPRRPSPLGLPPLGFPPAPPLAPHIAFQGPSYPLTPERHIQPKGPSESRVPYPPEARRPLAGTQSQSRPRSQPVLPPLNLNSEHHPPTQAPQPKYPGTAQPAAKQEMTMVVSPPSPTPSDTSSLSLYSAESITKTFPVEVAQQMQKMQQEEDERPPSLFCGCINFKGWFGSSKKAKERKILGPPVPPVPQPAPQTVQFDKAYPPTKDYAFEAPENTSDELFSDTVKRQGDVSIPKPKLESS</sequence>
<feature type="region of interest" description="Disordered" evidence="1">
    <location>
        <begin position="190"/>
        <end position="256"/>
    </location>
</feature>
<gene>
    <name evidence="2" type="ORF">CVT25_002882</name>
</gene>
<accession>A0A409WKZ1</accession>
<protein>
    <submittedName>
        <fullName evidence="2">Uncharacterized protein</fullName>
    </submittedName>
</protein>
<evidence type="ECO:0000313" key="2">
    <source>
        <dbReference type="EMBL" id="PPQ79149.1"/>
    </source>
</evidence>
<comment type="caution">
    <text evidence="2">The sequence shown here is derived from an EMBL/GenBank/DDBJ whole genome shotgun (WGS) entry which is preliminary data.</text>
</comment>
<feature type="compositionally biased region" description="Pro residues" evidence="1">
    <location>
        <begin position="198"/>
        <end position="207"/>
    </location>
</feature>
<organism evidence="2 3">
    <name type="scientific">Psilocybe cyanescens</name>
    <dbReference type="NCBI Taxonomy" id="93625"/>
    <lineage>
        <taxon>Eukaryota</taxon>
        <taxon>Fungi</taxon>
        <taxon>Dikarya</taxon>
        <taxon>Basidiomycota</taxon>
        <taxon>Agaricomycotina</taxon>
        <taxon>Agaricomycetes</taxon>
        <taxon>Agaricomycetidae</taxon>
        <taxon>Agaricales</taxon>
        <taxon>Agaricineae</taxon>
        <taxon>Strophariaceae</taxon>
        <taxon>Psilocybe</taxon>
    </lineage>
</organism>
<feature type="compositionally biased region" description="Pro residues" evidence="1">
    <location>
        <begin position="17"/>
        <end position="37"/>
    </location>
</feature>
<name>A0A409WKZ1_PSICY</name>
<dbReference type="EMBL" id="NHYD01003391">
    <property type="protein sequence ID" value="PPQ79149.1"/>
    <property type="molecule type" value="Genomic_DNA"/>
</dbReference>